<dbReference type="Pfam" id="PF03547">
    <property type="entry name" value="Mem_trans"/>
    <property type="match status" value="1"/>
</dbReference>
<evidence type="ECO:0000256" key="4">
    <source>
        <dbReference type="ARBA" id="ARBA00022475"/>
    </source>
</evidence>
<feature type="transmembrane region" description="Helical" evidence="8">
    <location>
        <begin position="160"/>
        <end position="180"/>
    </location>
</feature>
<dbReference type="Proteomes" id="UP000464314">
    <property type="component" value="Chromosome"/>
</dbReference>
<evidence type="ECO:0000256" key="3">
    <source>
        <dbReference type="ARBA" id="ARBA00022448"/>
    </source>
</evidence>
<name>A0A6P1TEZ7_9FIRM</name>
<sequence length="307" mass="34393">MPLANIVLNQILIMFILILIGYSCYRFKVIDQEMNKKLSDLLLLLVSPLLIFNSYQREFSDDLLVGLLISLGLAILTHLFGILTAYVFLRGKKNPDVVIERFSTIYSNSGFFGIPIINGIYGSEGVFYITAYITIFNVFVWTQGLIMMNGTQDKKTMVKTLISPTLISIILGFLFFITQVHLPQIVFNSLQYVADMNTPLAMIIAGVTIAQTNILKIFLKLRIYLVLFLKLIFIPVILLLIYSRFTMAVPVLAAAVLGAACPTGATCTLFAIRYKKNALYSSEIFAMTTLASLITIPIIMAFMDFLK</sequence>
<feature type="transmembrane region" description="Helical" evidence="8">
    <location>
        <begin position="67"/>
        <end position="89"/>
    </location>
</feature>
<keyword evidence="10" id="KW-1185">Reference proteome</keyword>
<dbReference type="Gene3D" id="1.20.1530.20">
    <property type="match status" value="1"/>
</dbReference>
<protein>
    <submittedName>
        <fullName evidence="9">AEC family transporter</fullName>
    </submittedName>
</protein>
<feature type="transmembrane region" description="Helical" evidence="8">
    <location>
        <begin position="284"/>
        <end position="303"/>
    </location>
</feature>
<feature type="transmembrane region" description="Helical" evidence="8">
    <location>
        <begin position="127"/>
        <end position="148"/>
    </location>
</feature>
<evidence type="ECO:0000256" key="8">
    <source>
        <dbReference type="SAM" id="Phobius"/>
    </source>
</evidence>
<dbReference type="InterPro" id="IPR004776">
    <property type="entry name" value="Mem_transp_PIN-like"/>
</dbReference>
<keyword evidence="5 8" id="KW-0812">Transmembrane</keyword>
<evidence type="ECO:0000313" key="9">
    <source>
        <dbReference type="EMBL" id="QHQ59724.1"/>
    </source>
</evidence>
<dbReference type="KEGG" id="anr:Ana3638_02030"/>
<proteinExistence type="inferred from homology"/>
<evidence type="ECO:0000256" key="6">
    <source>
        <dbReference type="ARBA" id="ARBA00022989"/>
    </source>
</evidence>
<keyword evidence="3" id="KW-0813">Transport</keyword>
<evidence type="ECO:0000313" key="10">
    <source>
        <dbReference type="Proteomes" id="UP000464314"/>
    </source>
</evidence>
<evidence type="ECO:0000256" key="2">
    <source>
        <dbReference type="ARBA" id="ARBA00010145"/>
    </source>
</evidence>
<feature type="transmembrane region" description="Helical" evidence="8">
    <location>
        <begin position="6"/>
        <end position="25"/>
    </location>
</feature>
<reference evidence="9 10" key="1">
    <citation type="submission" date="2020-01" db="EMBL/GenBank/DDBJ databases">
        <title>Genome analysis of Anaerocolumna sp. CBA3638.</title>
        <authorList>
            <person name="Kim J."/>
            <person name="Roh S.W."/>
        </authorList>
    </citation>
    <scope>NUCLEOTIDE SEQUENCE [LARGE SCALE GENOMIC DNA]</scope>
    <source>
        <strain evidence="9 10">CBA3638</strain>
    </source>
</reference>
<dbReference type="EMBL" id="CP048000">
    <property type="protein sequence ID" value="QHQ59724.1"/>
    <property type="molecule type" value="Genomic_DNA"/>
</dbReference>
<dbReference type="InterPro" id="IPR038770">
    <property type="entry name" value="Na+/solute_symporter_sf"/>
</dbReference>
<evidence type="ECO:0000256" key="1">
    <source>
        <dbReference type="ARBA" id="ARBA00004651"/>
    </source>
</evidence>
<accession>A0A6P1TEZ7</accession>
<feature type="transmembrane region" description="Helical" evidence="8">
    <location>
        <begin position="37"/>
        <end position="55"/>
    </location>
</feature>
<feature type="transmembrane region" description="Helical" evidence="8">
    <location>
        <begin position="226"/>
        <end position="245"/>
    </location>
</feature>
<organism evidence="9 10">
    <name type="scientific">Anaerocolumna sedimenticola</name>
    <dbReference type="NCBI Taxonomy" id="2696063"/>
    <lineage>
        <taxon>Bacteria</taxon>
        <taxon>Bacillati</taxon>
        <taxon>Bacillota</taxon>
        <taxon>Clostridia</taxon>
        <taxon>Lachnospirales</taxon>
        <taxon>Lachnospiraceae</taxon>
        <taxon>Anaerocolumna</taxon>
    </lineage>
</organism>
<feature type="transmembrane region" description="Helical" evidence="8">
    <location>
        <begin position="101"/>
        <end position="121"/>
    </location>
</feature>
<dbReference type="PANTHER" id="PTHR36838:SF1">
    <property type="entry name" value="SLR1864 PROTEIN"/>
    <property type="match status" value="1"/>
</dbReference>
<dbReference type="RefSeq" id="WP_161836561.1">
    <property type="nucleotide sequence ID" value="NZ_CP048000.1"/>
</dbReference>
<evidence type="ECO:0000256" key="5">
    <source>
        <dbReference type="ARBA" id="ARBA00022692"/>
    </source>
</evidence>
<feature type="transmembrane region" description="Helical" evidence="8">
    <location>
        <begin position="251"/>
        <end position="272"/>
    </location>
</feature>
<dbReference type="AlphaFoldDB" id="A0A6P1TEZ7"/>
<keyword evidence="6 8" id="KW-1133">Transmembrane helix</keyword>
<keyword evidence="7 8" id="KW-0472">Membrane</keyword>
<comment type="similarity">
    <text evidence="2">Belongs to the auxin efflux carrier (TC 2.A.69) family.</text>
</comment>
<gene>
    <name evidence="9" type="ORF">Ana3638_02030</name>
</gene>
<dbReference type="PANTHER" id="PTHR36838">
    <property type="entry name" value="AUXIN EFFLUX CARRIER FAMILY PROTEIN"/>
    <property type="match status" value="1"/>
</dbReference>
<dbReference type="GO" id="GO:0055085">
    <property type="term" value="P:transmembrane transport"/>
    <property type="evidence" value="ECO:0007669"/>
    <property type="project" value="InterPro"/>
</dbReference>
<feature type="transmembrane region" description="Helical" evidence="8">
    <location>
        <begin position="200"/>
        <end position="219"/>
    </location>
</feature>
<comment type="subcellular location">
    <subcellularLocation>
        <location evidence="1">Cell membrane</location>
        <topology evidence="1">Multi-pass membrane protein</topology>
    </subcellularLocation>
</comment>
<keyword evidence="4" id="KW-1003">Cell membrane</keyword>
<dbReference type="GO" id="GO:0005886">
    <property type="term" value="C:plasma membrane"/>
    <property type="evidence" value="ECO:0007669"/>
    <property type="project" value="UniProtKB-SubCell"/>
</dbReference>
<evidence type="ECO:0000256" key="7">
    <source>
        <dbReference type="ARBA" id="ARBA00023136"/>
    </source>
</evidence>